<dbReference type="RefSeq" id="WP_166846005.1">
    <property type="nucleotide sequence ID" value="NZ_JAAONY010000002.1"/>
</dbReference>
<name>A0A7X0JUG2_9GAMM</name>
<dbReference type="InterPro" id="IPR011990">
    <property type="entry name" value="TPR-like_helical_dom_sf"/>
</dbReference>
<evidence type="ECO:0000256" key="1">
    <source>
        <dbReference type="PROSITE-ProRule" id="PRU00339"/>
    </source>
</evidence>
<protein>
    <submittedName>
        <fullName evidence="3">Uncharacterized protein</fullName>
    </submittedName>
</protein>
<keyword evidence="2" id="KW-0812">Transmembrane</keyword>
<dbReference type="Gene3D" id="1.25.40.10">
    <property type="entry name" value="Tetratricopeptide repeat domain"/>
    <property type="match status" value="1"/>
</dbReference>
<gene>
    <name evidence="3" type="ORF">HNR48_002667</name>
</gene>
<sequence>MQNQDKPQFASLQKERGQGLFAKRRFIIPTLSVLALLLIAVVFWLPDSVDQQEVAVDTPSSEAADPQKKVLKQSPWQDAQLGKQRRAAQDILAKLLESQESLETQQVLQWGEDRYQQAAEFAKEGDQYYRQQEFELAMSQYESALQVMEQLLDQVDEVYAQHMESAQLALEKQNLEQAKNDALIASNLETSLASHKSDAESLLQRIEVADEVYDLIRKGRRFERQQDWTNAQSLYQQAQQLDPENQTSQEAVERVANAIVEKNYTEAMSQGYQALETQNHSEAERWFKKARQIKQGDSSAASALSEAKTAKLQATIKRKLASAGKAASRENWQAAVDLYQQVQKLAPAEVSAKIGLIEAQARLQLDQQLSGFLEKPETLQDSTIQSRAKNALDDAAKLNSSDERLNEQLAELKVALIKAQTPVAITFRSDGQTEVRLLRHENLGLFSQIRRDLPPGRYTLLGQRKGYRDVRVNFEVHLNKSNPPIEVVCQEII</sequence>
<dbReference type="PROSITE" id="PS50005">
    <property type="entry name" value="TPR"/>
    <property type="match status" value="1"/>
</dbReference>
<dbReference type="InterPro" id="IPR019734">
    <property type="entry name" value="TPR_rpt"/>
</dbReference>
<evidence type="ECO:0000313" key="3">
    <source>
        <dbReference type="EMBL" id="MBB6522382.1"/>
    </source>
</evidence>
<evidence type="ECO:0000313" key="4">
    <source>
        <dbReference type="Proteomes" id="UP000528457"/>
    </source>
</evidence>
<keyword evidence="2" id="KW-1133">Transmembrane helix</keyword>
<dbReference type="InParanoid" id="A0A7X0JUG2"/>
<feature type="repeat" description="TPR" evidence="1">
    <location>
        <begin position="212"/>
        <end position="245"/>
    </location>
</feature>
<accession>A0A7X0JUG2</accession>
<comment type="caution">
    <text evidence="3">The sequence shown here is derived from an EMBL/GenBank/DDBJ whole genome shotgun (WGS) entry which is preliminary data.</text>
</comment>
<feature type="transmembrane region" description="Helical" evidence="2">
    <location>
        <begin position="26"/>
        <end position="45"/>
    </location>
</feature>
<evidence type="ECO:0000256" key="2">
    <source>
        <dbReference type="SAM" id="Phobius"/>
    </source>
</evidence>
<dbReference type="AlphaFoldDB" id="A0A7X0JUG2"/>
<keyword evidence="1" id="KW-0802">TPR repeat</keyword>
<organism evidence="3 4">
    <name type="scientific">Pseudoteredinibacter isoporae</name>
    <dbReference type="NCBI Taxonomy" id="570281"/>
    <lineage>
        <taxon>Bacteria</taxon>
        <taxon>Pseudomonadati</taxon>
        <taxon>Pseudomonadota</taxon>
        <taxon>Gammaproteobacteria</taxon>
        <taxon>Cellvibrionales</taxon>
        <taxon>Cellvibrionaceae</taxon>
        <taxon>Pseudoteredinibacter</taxon>
    </lineage>
</organism>
<dbReference type="EMBL" id="JACHHT010000002">
    <property type="protein sequence ID" value="MBB6522382.1"/>
    <property type="molecule type" value="Genomic_DNA"/>
</dbReference>
<dbReference type="SMART" id="SM00028">
    <property type="entry name" value="TPR"/>
    <property type="match status" value="3"/>
</dbReference>
<dbReference type="Proteomes" id="UP000528457">
    <property type="component" value="Unassembled WGS sequence"/>
</dbReference>
<dbReference type="SUPFAM" id="SSF48452">
    <property type="entry name" value="TPR-like"/>
    <property type="match status" value="1"/>
</dbReference>
<proteinExistence type="predicted"/>
<keyword evidence="2" id="KW-0472">Membrane</keyword>
<keyword evidence="4" id="KW-1185">Reference proteome</keyword>
<reference evidence="3 4" key="1">
    <citation type="submission" date="2020-08" db="EMBL/GenBank/DDBJ databases">
        <title>Genomic Encyclopedia of Type Strains, Phase IV (KMG-IV): sequencing the most valuable type-strain genomes for metagenomic binning, comparative biology and taxonomic classification.</title>
        <authorList>
            <person name="Goeker M."/>
        </authorList>
    </citation>
    <scope>NUCLEOTIDE SEQUENCE [LARGE SCALE GENOMIC DNA]</scope>
    <source>
        <strain evidence="3 4">DSM 22368</strain>
    </source>
</reference>